<sequence length="702" mass="78384">MKKIQKNGIDSAQSSPCPGWASLGRLSLMVATCALLGTGTALGQSAPAPVVGPSGRMPATPPGGEESRTSEDKPEVFSRRADLSGPSYTIYQLVTTYARPNPGLPSIESVDRRPFQLGFVDGRWTSPTLAEDYGGKVVTVTIEKLNLGEDLKVGDYDGTRVFHVTAMLWILEEIRFAINEAGIVGVRTIFDPDTITITGEDLRQSASDPIGILILTAEVTAQRTIAAGKRFDVSQRVNNPKHERILRDSPLQLTPEGAEVQNPKSLLRRDQLDRYTFHLNRHPGRRVDVALSQMDEPGTTQLDYHINENKMWSVYYQLTNTGTETTGEIRHRVGYLNNQLTNNDDSFNFDYIFSDLHDPGSQAAIASYELPVFDPRLRGRVQAMYAEYDASELGVAREDFQGNTYAIDAQLAWNFYQRRNFFLDAIGGIDFRRIHVDNENLGSPIEATEHFLTPYIGIAAERVTDRDRLLADLRLVADFDWLDHDADTLRQLGRTQPDSEWVILRYNGYFATYLEPVFNRDAWEDPSTPESSTLAHEAVFRVNGQYGFDNRLVPQYESVVGGLYTVRGYPESIAAGDTSFIASAEYRYHVPRAFPVDRTPDRTLFGEPFRVSPQELYAQPDWDLTLKVFADVGMTYVSQKRRDIAEQDETMFGVGVGAGLLIKQNISADVDFGVALVEAQSGTPDVVEQGDSRVHFSVTVLY</sequence>
<dbReference type="KEGG" id="mcad:Pan265_07580"/>
<protein>
    <recommendedName>
        <fullName evidence="2">Haemolysin activator HlyB C-terminal domain-containing protein</fullName>
    </recommendedName>
</protein>
<dbReference type="GO" id="GO:0008320">
    <property type="term" value="F:protein transmembrane transporter activity"/>
    <property type="evidence" value="ECO:0007669"/>
    <property type="project" value="TreeGrafter"/>
</dbReference>
<proteinExistence type="predicted"/>
<reference evidence="3 4" key="1">
    <citation type="submission" date="2019-02" db="EMBL/GenBank/DDBJ databases">
        <title>Deep-cultivation of Planctomycetes and their phenomic and genomic characterization uncovers novel biology.</title>
        <authorList>
            <person name="Wiegand S."/>
            <person name="Jogler M."/>
            <person name="Boedeker C."/>
            <person name="Pinto D."/>
            <person name="Vollmers J."/>
            <person name="Rivas-Marin E."/>
            <person name="Kohn T."/>
            <person name="Peeters S.H."/>
            <person name="Heuer A."/>
            <person name="Rast P."/>
            <person name="Oberbeckmann S."/>
            <person name="Bunk B."/>
            <person name="Jeske O."/>
            <person name="Meyerdierks A."/>
            <person name="Storesund J.E."/>
            <person name="Kallscheuer N."/>
            <person name="Luecker S."/>
            <person name="Lage O.M."/>
            <person name="Pohl T."/>
            <person name="Merkel B.J."/>
            <person name="Hornburger P."/>
            <person name="Mueller R.-W."/>
            <person name="Bruemmer F."/>
            <person name="Labrenz M."/>
            <person name="Spormann A.M."/>
            <person name="Op den Camp H."/>
            <person name="Overmann J."/>
            <person name="Amann R."/>
            <person name="Jetten M.S.M."/>
            <person name="Mascher T."/>
            <person name="Medema M.H."/>
            <person name="Devos D.P."/>
            <person name="Kaster A.-K."/>
            <person name="Ovreas L."/>
            <person name="Rohde M."/>
            <person name="Galperin M.Y."/>
            <person name="Jogler C."/>
        </authorList>
    </citation>
    <scope>NUCLEOTIDE SEQUENCE [LARGE SCALE GENOMIC DNA]</scope>
    <source>
        <strain evidence="3 4">Pan265</strain>
    </source>
</reference>
<feature type="compositionally biased region" description="Basic and acidic residues" evidence="1">
    <location>
        <begin position="65"/>
        <end position="79"/>
    </location>
</feature>
<gene>
    <name evidence="3" type="ORF">Pan265_07580</name>
</gene>
<evidence type="ECO:0000256" key="1">
    <source>
        <dbReference type="SAM" id="MobiDB-lite"/>
    </source>
</evidence>
<accession>A0A518BVB1</accession>
<dbReference type="Pfam" id="PF03865">
    <property type="entry name" value="ShlB"/>
    <property type="match status" value="1"/>
</dbReference>
<feature type="domain" description="Haemolysin activator HlyB C-terminal" evidence="2">
    <location>
        <begin position="298"/>
        <end position="588"/>
    </location>
</feature>
<dbReference type="EMBL" id="CP036280">
    <property type="protein sequence ID" value="QDU70915.1"/>
    <property type="molecule type" value="Genomic_DNA"/>
</dbReference>
<dbReference type="AlphaFoldDB" id="A0A518BVB1"/>
<dbReference type="InterPro" id="IPR005565">
    <property type="entry name" value="Hemolysn_activator_HlyB_C"/>
</dbReference>
<feature type="region of interest" description="Disordered" evidence="1">
    <location>
        <begin position="46"/>
        <end position="79"/>
    </location>
</feature>
<evidence type="ECO:0000313" key="3">
    <source>
        <dbReference type="EMBL" id="QDU70915.1"/>
    </source>
</evidence>
<dbReference type="GO" id="GO:0046819">
    <property type="term" value="P:protein secretion by the type V secretion system"/>
    <property type="evidence" value="ECO:0007669"/>
    <property type="project" value="TreeGrafter"/>
</dbReference>
<dbReference type="PANTHER" id="PTHR34597:SF3">
    <property type="entry name" value="OUTER MEMBRANE TRANSPORTER CDIB"/>
    <property type="match status" value="1"/>
</dbReference>
<evidence type="ECO:0000259" key="2">
    <source>
        <dbReference type="Pfam" id="PF03865"/>
    </source>
</evidence>
<keyword evidence="4" id="KW-1185">Reference proteome</keyword>
<dbReference type="GO" id="GO:0098046">
    <property type="term" value="C:type V protein secretion system complex"/>
    <property type="evidence" value="ECO:0007669"/>
    <property type="project" value="TreeGrafter"/>
</dbReference>
<organism evidence="3 4">
    <name type="scientific">Mucisphaera calidilacus</name>
    <dbReference type="NCBI Taxonomy" id="2527982"/>
    <lineage>
        <taxon>Bacteria</taxon>
        <taxon>Pseudomonadati</taxon>
        <taxon>Planctomycetota</taxon>
        <taxon>Phycisphaerae</taxon>
        <taxon>Phycisphaerales</taxon>
        <taxon>Phycisphaeraceae</taxon>
        <taxon>Mucisphaera</taxon>
    </lineage>
</organism>
<dbReference type="InterPro" id="IPR051544">
    <property type="entry name" value="TPS_OM_transporter"/>
</dbReference>
<dbReference type="PANTHER" id="PTHR34597">
    <property type="entry name" value="SLR1661 PROTEIN"/>
    <property type="match status" value="1"/>
</dbReference>
<dbReference type="Gene3D" id="2.40.160.50">
    <property type="entry name" value="membrane protein fhac: a member of the omp85/tpsb transporter family"/>
    <property type="match status" value="1"/>
</dbReference>
<dbReference type="Proteomes" id="UP000320386">
    <property type="component" value="Chromosome"/>
</dbReference>
<evidence type="ECO:0000313" key="4">
    <source>
        <dbReference type="Proteomes" id="UP000320386"/>
    </source>
</evidence>
<name>A0A518BVB1_9BACT</name>